<dbReference type="RefSeq" id="WP_052216349.1">
    <property type="nucleotide sequence ID" value="NZ_LGTE01000001.1"/>
</dbReference>
<evidence type="ECO:0000313" key="2">
    <source>
        <dbReference type="EMBL" id="KNZ70951.1"/>
    </source>
</evidence>
<name>A0A0L6W673_9FIRM</name>
<gene>
    <name evidence="2" type="ORF">Tfer_0013</name>
</gene>
<protein>
    <recommendedName>
        <fullName evidence="1">Flagellar hook-length control protein-like C-terminal domain-containing protein</fullName>
    </recommendedName>
</protein>
<dbReference type="PATRIC" id="fig|281456.6.peg.15"/>
<reference evidence="3" key="1">
    <citation type="submission" date="2015-07" db="EMBL/GenBank/DDBJ databases">
        <title>Complete Genome of Thermincola ferriacetica strain Z-0001T.</title>
        <authorList>
            <person name="Lusk B."/>
            <person name="Badalamenti J.P."/>
            <person name="Parameswaran P."/>
            <person name="Bond D.R."/>
            <person name="Torres C.I."/>
        </authorList>
    </citation>
    <scope>NUCLEOTIDE SEQUENCE [LARGE SCALE GENOMIC DNA]</scope>
    <source>
        <strain evidence="3">Z-0001</strain>
    </source>
</reference>
<dbReference type="AlphaFoldDB" id="A0A0L6W673"/>
<sequence length="547" mass="60644">MDGIIFQVLSYLGESVDREPGIVFRPGDVINVFVKQVTGNQALLRYQGQLFLARLEANVKAGARLQCLVQGERDGKIQLKLLAEGKNLDWKADDLIGRLLKKAGVAESSYTKQIALSMLHQGMAVTRENVEAVLAGAKKVQASLQDLDLLVFLHKMGLPIEDKILSALKNSIDSPDSLGRQLADLRNMLIALKDSAGPEILKNPEAMQTVERIINLLNQLTVKPGESGRNTVMQIALARANLAGGTDRALDTATQNLFGSGSIIAAPDGSEQPAVGRYNGAREKPVAALELTAPEQQLLQTNVHKGNVLEGPNRSEAETEAFPAREILPRLIKLVQVRDIHSKTEFMTKLYQFLDRRREIFADTKNDKLPDLLNRFLDIVKDEPHQAARELVAKISDLVDKFGVYQEVNRTVDTGRESFVFLQSLVDPDNPAGAYEVLIRFKKDGTKRKVNYNNCQVTVSLNTVKLGLVRARVRLTGRELTGRFIVENEQVKKTVDAKVGLLKERLQDLGFTAKILSTEVAQEKERSVVFTGNDKDPLKINQIDMRV</sequence>
<dbReference type="InterPro" id="IPR038610">
    <property type="entry name" value="FliK-like_C_sf"/>
</dbReference>
<organism evidence="2 3">
    <name type="scientific">Thermincola ferriacetica</name>
    <dbReference type="NCBI Taxonomy" id="281456"/>
    <lineage>
        <taxon>Bacteria</taxon>
        <taxon>Bacillati</taxon>
        <taxon>Bacillota</taxon>
        <taxon>Clostridia</taxon>
        <taxon>Eubacteriales</taxon>
        <taxon>Thermincolaceae</taxon>
        <taxon>Thermincola</taxon>
    </lineage>
</organism>
<dbReference type="EMBL" id="LGTE01000001">
    <property type="protein sequence ID" value="KNZ70951.1"/>
    <property type="molecule type" value="Genomic_DNA"/>
</dbReference>
<comment type="caution">
    <text evidence="2">The sequence shown here is derived from an EMBL/GenBank/DDBJ whole genome shotgun (WGS) entry which is preliminary data.</text>
</comment>
<evidence type="ECO:0000313" key="3">
    <source>
        <dbReference type="Proteomes" id="UP000037175"/>
    </source>
</evidence>
<dbReference type="Proteomes" id="UP000037175">
    <property type="component" value="Unassembled WGS sequence"/>
</dbReference>
<keyword evidence="3" id="KW-1185">Reference proteome</keyword>
<dbReference type="Gene3D" id="3.30.750.140">
    <property type="match status" value="1"/>
</dbReference>
<evidence type="ECO:0000259" key="1">
    <source>
        <dbReference type="Pfam" id="PF02120"/>
    </source>
</evidence>
<dbReference type="InterPro" id="IPR021136">
    <property type="entry name" value="Flagellar_hook_control-like_C"/>
</dbReference>
<accession>A0A0L6W673</accession>
<dbReference type="Pfam" id="PF02120">
    <property type="entry name" value="Flg_hook"/>
    <property type="match status" value="1"/>
</dbReference>
<feature type="domain" description="Flagellar hook-length control protein-like C-terminal" evidence="1">
    <location>
        <begin position="453"/>
        <end position="515"/>
    </location>
</feature>
<proteinExistence type="predicted"/>